<dbReference type="STRING" id="233100.SAMN05216526_1276"/>
<keyword evidence="10" id="KW-1185">Reference proteome</keyword>
<keyword evidence="5 7" id="KW-1133">Transmembrane helix</keyword>
<dbReference type="Proteomes" id="UP000223759">
    <property type="component" value="Unassembled WGS sequence"/>
</dbReference>
<accession>A0A1R3VYH4</accession>
<feature type="transmembrane region" description="Helical" evidence="7">
    <location>
        <begin position="52"/>
        <end position="74"/>
    </location>
</feature>
<gene>
    <name evidence="9" type="ORF">SAMN05216526_1276</name>
</gene>
<dbReference type="GO" id="GO:0022857">
    <property type="term" value="F:transmembrane transporter activity"/>
    <property type="evidence" value="ECO:0007669"/>
    <property type="project" value="UniProtKB-UniRule"/>
</dbReference>
<evidence type="ECO:0000256" key="3">
    <source>
        <dbReference type="ARBA" id="ARBA00022519"/>
    </source>
</evidence>
<feature type="transmembrane region" description="Helical" evidence="7">
    <location>
        <begin position="382"/>
        <end position="398"/>
    </location>
</feature>
<evidence type="ECO:0000256" key="4">
    <source>
        <dbReference type="ARBA" id="ARBA00022692"/>
    </source>
</evidence>
<sequence length="441" mass="46680">MPLEYIALMMIIGFFVLVLTGMPVAFAIAAVGFIFGFIGFDGWLFELLPSRIFGSVTNYTLLAIPLFVFMGVMLDKTRVAERMLDVIGHASGALPGGMALAVILVGVLMGAATGIVGAAIVTLTLMALPTLIRRGYKPTVACGTICASGTLGQIIPPSLVLLVLADTMNLSVGSLFAAALVPGLALATLYVLYLLVLAWYNSADVPALDAAERASISKTQIMKDLVTSVLPPLALVLAVLGAIIGGVAAPTEAASVGAVGAVVVAALMRRLSMPVLNDALLTTVRITAMVFFVLIASQVFALAFRGLDGELLVEGMLNWVPGGPYGTLLFMMLLIFLLGFFLEWIQITYIVVPLFLPFLAGVPEFSMVWIAILIAMNLQTSFLTPPFGWSLIFMKGVAPKGIKTSDIYRGAIPFVIIQLVALALIIAFPAIALWLPEAIGW</sequence>
<comment type="similarity">
    <text evidence="7">Belongs to the TRAP transporter large permease family.</text>
</comment>
<keyword evidence="2" id="KW-1003">Cell membrane</keyword>
<evidence type="ECO:0000256" key="2">
    <source>
        <dbReference type="ARBA" id="ARBA00022475"/>
    </source>
</evidence>
<feature type="transmembrane region" description="Helical" evidence="7">
    <location>
        <begin position="354"/>
        <end position="376"/>
    </location>
</feature>
<dbReference type="EMBL" id="FTPK01000002">
    <property type="protein sequence ID" value="SIT70270.1"/>
    <property type="molecule type" value="Genomic_DNA"/>
</dbReference>
<dbReference type="Pfam" id="PF06808">
    <property type="entry name" value="DctM"/>
    <property type="match status" value="1"/>
</dbReference>
<feature type="transmembrane region" description="Helical" evidence="7">
    <location>
        <begin position="86"/>
        <end position="109"/>
    </location>
</feature>
<dbReference type="AlphaFoldDB" id="A0A1R3VYH4"/>
<keyword evidence="3 7" id="KW-0997">Cell inner membrane</keyword>
<keyword evidence="4 7" id="KW-0812">Transmembrane</keyword>
<protein>
    <recommendedName>
        <fullName evidence="7">TRAP transporter large permease protein</fullName>
    </recommendedName>
</protein>
<keyword evidence="6 7" id="KW-0472">Membrane</keyword>
<reference evidence="9 10" key="1">
    <citation type="submission" date="2017-01" db="EMBL/GenBank/DDBJ databases">
        <authorList>
            <person name="Mah S.A."/>
            <person name="Swanson W.J."/>
            <person name="Moy G.W."/>
            <person name="Vacquier V.D."/>
        </authorList>
    </citation>
    <scope>NUCLEOTIDE SEQUENCE [LARGE SCALE GENOMIC DNA]</scope>
    <source>
        <strain evidence="9 10">M9</strain>
    </source>
</reference>
<feature type="transmembrane region" description="Helical" evidence="7">
    <location>
        <begin position="221"/>
        <end position="247"/>
    </location>
</feature>
<feature type="domain" description="TRAP C4-dicarboxylate transport system permease DctM subunit" evidence="8">
    <location>
        <begin position="11"/>
        <end position="431"/>
    </location>
</feature>
<feature type="transmembrane region" description="Helical" evidence="7">
    <location>
        <begin position="283"/>
        <end position="304"/>
    </location>
</feature>
<dbReference type="InterPro" id="IPR010656">
    <property type="entry name" value="DctM"/>
</dbReference>
<dbReference type="GO" id="GO:0005886">
    <property type="term" value="C:plasma membrane"/>
    <property type="evidence" value="ECO:0007669"/>
    <property type="project" value="UniProtKB-SubCell"/>
</dbReference>
<evidence type="ECO:0000313" key="9">
    <source>
        <dbReference type="EMBL" id="SIT70270.1"/>
    </source>
</evidence>
<feature type="transmembrane region" description="Helical" evidence="7">
    <location>
        <begin position="410"/>
        <end position="435"/>
    </location>
</feature>
<dbReference type="PANTHER" id="PTHR33362">
    <property type="entry name" value="SIALIC ACID TRAP TRANSPORTER PERMEASE PROTEIN SIAT-RELATED"/>
    <property type="match status" value="1"/>
</dbReference>
<feature type="transmembrane region" description="Helical" evidence="7">
    <location>
        <begin position="139"/>
        <end position="164"/>
    </location>
</feature>
<evidence type="ECO:0000259" key="8">
    <source>
        <dbReference type="Pfam" id="PF06808"/>
    </source>
</evidence>
<evidence type="ECO:0000256" key="6">
    <source>
        <dbReference type="ARBA" id="ARBA00023136"/>
    </source>
</evidence>
<comment type="function">
    <text evidence="7">Part of the tripartite ATP-independent periplasmic (TRAP) transport system.</text>
</comment>
<feature type="transmembrane region" description="Helical" evidence="7">
    <location>
        <begin position="324"/>
        <end position="342"/>
    </location>
</feature>
<feature type="transmembrane region" description="Helical" evidence="7">
    <location>
        <begin position="253"/>
        <end position="271"/>
    </location>
</feature>
<name>A0A1R3VYH4_9GAMM</name>
<dbReference type="PANTHER" id="PTHR33362:SF7">
    <property type="entry name" value="SLL1103 PROTEIN"/>
    <property type="match status" value="1"/>
</dbReference>
<comment type="subcellular location">
    <subcellularLocation>
        <location evidence="1 7">Cell inner membrane</location>
        <topology evidence="1 7">Multi-pass membrane protein</topology>
    </subcellularLocation>
</comment>
<proteinExistence type="inferred from homology"/>
<dbReference type="NCBIfam" id="TIGR00786">
    <property type="entry name" value="dctM"/>
    <property type="match status" value="1"/>
</dbReference>
<comment type="subunit">
    <text evidence="7">The complex comprises the extracytoplasmic solute receptor protein and the two transmembrane proteins.</text>
</comment>
<dbReference type="OrthoDB" id="9796052at2"/>
<evidence type="ECO:0000313" key="10">
    <source>
        <dbReference type="Proteomes" id="UP000223759"/>
    </source>
</evidence>
<dbReference type="PIRSF" id="PIRSF006066">
    <property type="entry name" value="HI0050"/>
    <property type="match status" value="1"/>
</dbReference>
<feature type="transmembrane region" description="Helical" evidence="7">
    <location>
        <begin position="176"/>
        <end position="200"/>
    </location>
</feature>
<feature type="transmembrane region" description="Helical" evidence="7">
    <location>
        <begin position="115"/>
        <end position="132"/>
    </location>
</feature>
<evidence type="ECO:0000256" key="5">
    <source>
        <dbReference type="ARBA" id="ARBA00022989"/>
    </source>
</evidence>
<evidence type="ECO:0000256" key="7">
    <source>
        <dbReference type="RuleBase" id="RU369079"/>
    </source>
</evidence>
<feature type="transmembrane region" description="Helical" evidence="7">
    <location>
        <begin position="7"/>
        <end position="40"/>
    </location>
</feature>
<dbReference type="InterPro" id="IPR004681">
    <property type="entry name" value="TRAP_DctM"/>
</dbReference>
<keyword evidence="7" id="KW-0813">Transport</keyword>
<organism evidence="9 10">
    <name type="scientific">Ectothiorhodosinus mongolicus</name>
    <dbReference type="NCBI Taxonomy" id="233100"/>
    <lineage>
        <taxon>Bacteria</taxon>
        <taxon>Pseudomonadati</taxon>
        <taxon>Pseudomonadota</taxon>
        <taxon>Gammaproteobacteria</taxon>
        <taxon>Chromatiales</taxon>
        <taxon>Ectothiorhodospiraceae</taxon>
        <taxon>Ectothiorhodosinus</taxon>
    </lineage>
</organism>
<evidence type="ECO:0000256" key="1">
    <source>
        <dbReference type="ARBA" id="ARBA00004429"/>
    </source>
</evidence>
<dbReference type="RefSeq" id="WP_076755661.1">
    <property type="nucleotide sequence ID" value="NZ_CP023018.1"/>
</dbReference>